<evidence type="ECO:0000256" key="1">
    <source>
        <dbReference type="SAM" id="Phobius"/>
    </source>
</evidence>
<evidence type="ECO:0000313" key="3">
    <source>
        <dbReference type="Proteomes" id="UP001501682"/>
    </source>
</evidence>
<dbReference type="Proteomes" id="UP001501682">
    <property type="component" value="Unassembled WGS sequence"/>
</dbReference>
<keyword evidence="1" id="KW-0472">Membrane</keyword>
<accession>A0ABP8CN56</accession>
<keyword evidence="1" id="KW-0812">Transmembrane</keyword>
<gene>
    <name evidence="2" type="ORF">GCM10022292_07250</name>
</gene>
<feature type="transmembrane region" description="Helical" evidence="1">
    <location>
        <begin position="39"/>
        <end position="63"/>
    </location>
</feature>
<organism evidence="2 3">
    <name type="scientific">Winogradskyella damuponensis</name>
    <dbReference type="NCBI Taxonomy" id="943939"/>
    <lineage>
        <taxon>Bacteria</taxon>
        <taxon>Pseudomonadati</taxon>
        <taxon>Bacteroidota</taxon>
        <taxon>Flavobacteriia</taxon>
        <taxon>Flavobacteriales</taxon>
        <taxon>Flavobacteriaceae</taxon>
        <taxon>Winogradskyella</taxon>
    </lineage>
</organism>
<keyword evidence="3" id="KW-1185">Reference proteome</keyword>
<sequence length="104" mass="11306">MNSSTEILFYTGQIISALSTFIVLIASIILFIKKRTLATWLILIGSVLVILTSVASLVIRVFASAESVDTLLLTQGISIIIQNVSYLIFSVGLIILVVSEFSKK</sequence>
<dbReference type="EMBL" id="BAABCB010000005">
    <property type="protein sequence ID" value="GAA4241318.1"/>
    <property type="molecule type" value="Genomic_DNA"/>
</dbReference>
<feature type="transmembrane region" description="Helical" evidence="1">
    <location>
        <begin position="75"/>
        <end position="98"/>
    </location>
</feature>
<proteinExistence type="predicted"/>
<evidence type="ECO:0000313" key="2">
    <source>
        <dbReference type="EMBL" id="GAA4241318.1"/>
    </source>
</evidence>
<reference evidence="3" key="1">
    <citation type="journal article" date="2019" name="Int. J. Syst. Evol. Microbiol.">
        <title>The Global Catalogue of Microorganisms (GCM) 10K type strain sequencing project: providing services to taxonomists for standard genome sequencing and annotation.</title>
        <authorList>
            <consortium name="The Broad Institute Genomics Platform"/>
            <consortium name="The Broad Institute Genome Sequencing Center for Infectious Disease"/>
            <person name="Wu L."/>
            <person name="Ma J."/>
        </authorList>
    </citation>
    <scope>NUCLEOTIDE SEQUENCE [LARGE SCALE GENOMIC DNA]</scope>
    <source>
        <strain evidence="3">JCM 17633</strain>
    </source>
</reference>
<feature type="transmembrane region" description="Helical" evidence="1">
    <location>
        <begin position="12"/>
        <end position="32"/>
    </location>
</feature>
<dbReference type="RefSeq" id="WP_344712643.1">
    <property type="nucleotide sequence ID" value="NZ_BAABCB010000005.1"/>
</dbReference>
<name>A0ABP8CN56_9FLAO</name>
<protein>
    <submittedName>
        <fullName evidence="2">Uncharacterized protein</fullName>
    </submittedName>
</protein>
<keyword evidence="1" id="KW-1133">Transmembrane helix</keyword>
<comment type="caution">
    <text evidence="2">The sequence shown here is derived from an EMBL/GenBank/DDBJ whole genome shotgun (WGS) entry which is preliminary data.</text>
</comment>